<evidence type="ECO:0000256" key="13">
    <source>
        <dbReference type="PIRSR" id="PIRSR604385-2"/>
    </source>
</evidence>
<dbReference type="SUPFAM" id="SSF55811">
    <property type="entry name" value="Nudix"/>
    <property type="match status" value="1"/>
</dbReference>
<dbReference type="GO" id="GO:0005829">
    <property type="term" value="C:cytosol"/>
    <property type="evidence" value="ECO:0007669"/>
    <property type="project" value="TreeGrafter"/>
</dbReference>
<dbReference type="GO" id="GO:0019144">
    <property type="term" value="F:ADP-sugar diphosphatase activity"/>
    <property type="evidence" value="ECO:0007669"/>
    <property type="project" value="TreeGrafter"/>
</dbReference>
<evidence type="ECO:0000313" key="17">
    <source>
        <dbReference type="Proteomes" id="UP000196878"/>
    </source>
</evidence>
<evidence type="ECO:0000256" key="1">
    <source>
        <dbReference type="ARBA" id="ARBA00001946"/>
    </source>
</evidence>
<feature type="binding site" evidence="13">
    <location>
        <position position="340"/>
    </location>
    <ligand>
        <name>Mg(2+)</name>
        <dbReference type="ChEBI" id="CHEBI:18420"/>
        <label>1</label>
    </ligand>
</feature>
<dbReference type="InterPro" id="IPR013024">
    <property type="entry name" value="GGCT-like"/>
</dbReference>
<dbReference type="GO" id="GO:0046872">
    <property type="term" value="F:metal ion binding"/>
    <property type="evidence" value="ECO:0007669"/>
    <property type="project" value="UniProtKB-KW"/>
</dbReference>
<reference evidence="16 17" key="1">
    <citation type="submission" date="2016-12" db="EMBL/GenBank/DDBJ databases">
        <title>Comparison of Traditional DNA-DNA Hybridization with In Silico Genomic Analysis.</title>
        <authorList>
            <person name="Nicholson A.C."/>
            <person name="Humrighouse B.W."/>
            <person name="Graziano J."/>
            <person name="Lasker B."/>
            <person name="Whitney A.M."/>
            <person name="Mcquiston J.R."/>
        </authorList>
    </citation>
    <scope>NUCLEOTIDE SEQUENCE [LARGE SCALE GENOMIC DNA]</scope>
    <source>
        <strain evidence="16 17">H2240</strain>
    </source>
</reference>
<comment type="similarity">
    <text evidence="2">Belongs to the Nudix hydrolase family. NudF subfamily.</text>
</comment>
<dbReference type="InterPro" id="IPR036568">
    <property type="entry name" value="GGCT-like_sf"/>
</dbReference>
<organism evidence="16 17">
    <name type="scientific">Haematobacter genomosp. 1</name>
    <dbReference type="NCBI Taxonomy" id="366618"/>
    <lineage>
        <taxon>Bacteria</taxon>
        <taxon>Pseudomonadati</taxon>
        <taxon>Pseudomonadota</taxon>
        <taxon>Alphaproteobacteria</taxon>
        <taxon>Rhodobacterales</taxon>
        <taxon>Paracoccaceae</taxon>
        <taxon>Haematobacter</taxon>
    </lineage>
</organism>
<dbReference type="GO" id="GO:0006753">
    <property type="term" value="P:nucleoside phosphate metabolic process"/>
    <property type="evidence" value="ECO:0007669"/>
    <property type="project" value="TreeGrafter"/>
</dbReference>
<dbReference type="AlphaFoldDB" id="A0A212AG74"/>
<dbReference type="EC" id="3.6.1.13" evidence="3"/>
<dbReference type="OrthoDB" id="5292471at2"/>
<evidence type="ECO:0000256" key="2">
    <source>
        <dbReference type="ARBA" id="ARBA00007482"/>
    </source>
</evidence>
<comment type="function">
    <text evidence="8">Acts on ADP-mannose and ADP-glucose as well as ADP-ribose. Prevents glycogen biosynthesis. The reaction catalyzed by this enzyme is a limiting step of the gluconeogenic process.</text>
</comment>
<comment type="caution">
    <text evidence="16">The sequence shown here is derived from an EMBL/GenBank/DDBJ whole genome shotgun (WGS) entry which is preliminary data.</text>
</comment>
<accession>A0A212AG74</accession>
<proteinExistence type="inferred from homology"/>
<evidence type="ECO:0000313" key="16">
    <source>
        <dbReference type="EMBL" id="OWJ80487.1"/>
    </source>
</evidence>
<evidence type="ECO:0000256" key="5">
    <source>
        <dbReference type="ARBA" id="ARBA00022723"/>
    </source>
</evidence>
<evidence type="ECO:0000256" key="11">
    <source>
        <dbReference type="ARBA" id="ARBA00033056"/>
    </source>
</evidence>
<dbReference type="PROSITE" id="PS51462">
    <property type="entry name" value="NUDIX"/>
    <property type="match status" value="1"/>
</dbReference>
<dbReference type="PANTHER" id="PTHR11839:SF5">
    <property type="entry name" value="ADP-RIBOSE PYROPHOSPHATASE"/>
    <property type="match status" value="1"/>
</dbReference>
<comment type="cofactor">
    <cofactor evidence="1 13">
        <name>Mg(2+)</name>
        <dbReference type="ChEBI" id="CHEBI:18420"/>
    </cofactor>
</comment>
<keyword evidence="5 13" id="KW-0479">Metal-binding</keyword>
<evidence type="ECO:0000256" key="9">
    <source>
        <dbReference type="ARBA" id="ARBA00030162"/>
    </source>
</evidence>
<keyword evidence="17" id="KW-1185">Reference proteome</keyword>
<feature type="domain" description="Nudix hydrolase" evidence="15">
    <location>
        <begin position="229"/>
        <end position="369"/>
    </location>
</feature>
<feature type="binding site" evidence="13">
    <location>
        <position position="287"/>
    </location>
    <ligand>
        <name>Mg(2+)</name>
        <dbReference type="ChEBI" id="CHEBI:18420"/>
        <label>1</label>
    </ligand>
</feature>
<dbReference type="Gene3D" id="3.90.79.10">
    <property type="entry name" value="Nucleoside Triphosphate Pyrophosphohydrolase"/>
    <property type="match status" value="1"/>
</dbReference>
<dbReference type="EMBL" id="NIPW01000004">
    <property type="protein sequence ID" value="OWJ80487.1"/>
    <property type="molecule type" value="Genomic_DNA"/>
</dbReference>
<evidence type="ECO:0000256" key="6">
    <source>
        <dbReference type="ARBA" id="ARBA00022801"/>
    </source>
</evidence>
<evidence type="ECO:0000256" key="10">
    <source>
        <dbReference type="ARBA" id="ARBA00030308"/>
    </source>
</evidence>
<gene>
    <name evidence="16" type="ORF">CDV49_01465</name>
</gene>
<dbReference type="Pfam" id="PF06094">
    <property type="entry name" value="GGACT"/>
    <property type="match status" value="1"/>
</dbReference>
<dbReference type="InterPro" id="IPR015797">
    <property type="entry name" value="NUDIX_hydrolase-like_dom_sf"/>
</dbReference>
<dbReference type="InterPro" id="IPR009288">
    <property type="entry name" value="AIG2-like_dom"/>
</dbReference>
<feature type="binding site" evidence="13">
    <location>
        <position position="271"/>
    </location>
    <ligand>
        <name>Mg(2+)</name>
        <dbReference type="ChEBI" id="CHEBI:18420"/>
        <label>1</label>
    </ligand>
</feature>
<dbReference type="InterPro" id="IPR004385">
    <property type="entry name" value="NDP_pyrophosphatase"/>
</dbReference>
<dbReference type="InterPro" id="IPR020084">
    <property type="entry name" value="NUDIX_hydrolase_CS"/>
</dbReference>
<evidence type="ECO:0000256" key="14">
    <source>
        <dbReference type="PIRSR" id="PIRSR604385-3"/>
    </source>
</evidence>
<name>A0A212AG74_9RHOB</name>
<dbReference type="GO" id="GO:0047631">
    <property type="term" value="F:ADP-ribose diphosphatase activity"/>
    <property type="evidence" value="ECO:0007669"/>
    <property type="project" value="UniProtKB-EC"/>
</dbReference>
<dbReference type="PROSITE" id="PS00893">
    <property type="entry name" value="NUDIX_BOX"/>
    <property type="match status" value="1"/>
</dbReference>
<evidence type="ECO:0000259" key="15">
    <source>
        <dbReference type="PROSITE" id="PS51462"/>
    </source>
</evidence>
<evidence type="ECO:0000256" key="8">
    <source>
        <dbReference type="ARBA" id="ARBA00025164"/>
    </source>
</evidence>
<sequence length="382" mass="41812">MGLRPRRHRATVPAIFPETDMTDFFFYGTLRHPPVLEAVLGHPVSGRAARLSGQRVVAGDTGPVLVAAEAALAPGLLVTGLSEADRARLDHYEAGEAMPMTLETERGRVKALVYPGAAGSDQDWSFDDWVDDWGNITAETARDIMRGFGINPPTAHLARLPMLLGRAHSRIRAANDMPREARGVAEAGDVEVIAAREPYAHFFSVEEYDLRFRRFDGTMSPVVNRAVFVSGDAATLVPYDPVRDRVLVIEQFRPGPFARGDRQPWLIEPIAGRIDAGEDPRSTVVREAVEEAGLNVTDVREIMRYYSSPGTMTEFLYCFVALCDLPDDVAQTGGLAEEAEDIRGLLMSLDDLLKLVNSGEGANGPLVVTAQWLAMNRDALRG</sequence>
<evidence type="ECO:0000256" key="4">
    <source>
        <dbReference type="ARBA" id="ARBA00013297"/>
    </source>
</evidence>
<dbReference type="CDD" id="cd24155">
    <property type="entry name" value="NUDIX_ADPRase"/>
    <property type="match status" value="1"/>
</dbReference>
<dbReference type="Gene3D" id="3.10.490.10">
    <property type="entry name" value="Gamma-glutamyl cyclotransferase-like"/>
    <property type="match status" value="1"/>
</dbReference>
<protein>
    <recommendedName>
        <fullName evidence="4">ADP-ribose pyrophosphatase</fullName>
        <ecNumber evidence="3">3.6.1.13</ecNumber>
    </recommendedName>
    <alternativeName>
        <fullName evidence="9">ADP-ribose diphosphatase</fullName>
    </alternativeName>
    <alternativeName>
        <fullName evidence="11">ADP-ribose phosphohydrolase</fullName>
    </alternativeName>
    <alternativeName>
        <fullName evidence="10">Adenosine diphosphoribose pyrophosphatase</fullName>
    </alternativeName>
</protein>
<feature type="binding site" evidence="13">
    <location>
        <position position="291"/>
    </location>
    <ligand>
        <name>Mg(2+)</name>
        <dbReference type="ChEBI" id="CHEBI:18420"/>
        <label>1</label>
    </ligand>
</feature>
<dbReference type="CDD" id="cd06661">
    <property type="entry name" value="GGCT_like"/>
    <property type="match status" value="1"/>
</dbReference>
<evidence type="ECO:0000256" key="3">
    <source>
        <dbReference type="ARBA" id="ARBA00012453"/>
    </source>
</evidence>
<dbReference type="Proteomes" id="UP000196878">
    <property type="component" value="Unassembled WGS sequence"/>
</dbReference>
<feature type="short sequence motif" description="Nudix box" evidence="14">
    <location>
        <begin position="272"/>
        <end position="294"/>
    </location>
</feature>
<keyword evidence="6" id="KW-0378">Hydrolase</keyword>
<keyword evidence="7 13" id="KW-0460">Magnesium</keyword>
<evidence type="ECO:0000256" key="12">
    <source>
        <dbReference type="ARBA" id="ARBA00049546"/>
    </source>
</evidence>
<dbReference type="InterPro" id="IPR000086">
    <property type="entry name" value="NUDIX_hydrolase_dom"/>
</dbReference>
<dbReference type="PANTHER" id="PTHR11839">
    <property type="entry name" value="UDP/ADP-SUGAR PYROPHOSPHATASE"/>
    <property type="match status" value="1"/>
</dbReference>
<dbReference type="GO" id="GO:0019693">
    <property type="term" value="P:ribose phosphate metabolic process"/>
    <property type="evidence" value="ECO:0007669"/>
    <property type="project" value="TreeGrafter"/>
</dbReference>
<dbReference type="SUPFAM" id="SSF110857">
    <property type="entry name" value="Gamma-glutamyl cyclotransferase-like"/>
    <property type="match status" value="1"/>
</dbReference>
<evidence type="ECO:0000256" key="7">
    <source>
        <dbReference type="ARBA" id="ARBA00022842"/>
    </source>
</evidence>
<dbReference type="Pfam" id="PF00293">
    <property type="entry name" value="NUDIX"/>
    <property type="match status" value="1"/>
</dbReference>
<comment type="catalytic activity">
    <reaction evidence="12">
        <text>ADP-D-ribose + H2O = D-ribose 5-phosphate + AMP + 2 H(+)</text>
        <dbReference type="Rhea" id="RHEA:10412"/>
        <dbReference type="ChEBI" id="CHEBI:15377"/>
        <dbReference type="ChEBI" id="CHEBI:15378"/>
        <dbReference type="ChEBI" id="CHEBI:57967"/>
        <dbReference type="ChEBI" id="CHEBI:78346"/>
        <dbReference type="ChEBI" id="CHEBI:456215"/>
        <dbReference type="EC" id="3.6.1.13"/>
    </reaction>
</comment>
<dbReference type="NCBIfam" id="TIGR00052">
    <property type="entry name" value="nudix-type nucleoside diphosphatase, YffH/AdpP family"/>
    <property type="match status" value="1"/>
</dbReference>